<evidence type="ECO:0000313" key="3">
    <source>
        <dbReference type="Proteomes" id="UP000252182"/>
    </source>
</evidence>
<dbReference type="EMBL" id="CP031124">
    <property type="protein sequence ID" value="AXF84947.1"/>
    <property type="molecule type" value="Genomic_DNA"/>
</dbReference>
<keyword evidence="3" id="KW-1185">Reference proteome</keyword>
<reference evidence="3" key="1">
    <citation type="submission" date="2018-07" db="EMBL/GenBank/DDBJ databases">
        <authorList>
            <person name="Kim H."/>
        </authorList>
    </citation>
    <scope>NUCLEOTIDE SEQUENCE [LARGE SCALE GENOMIC DNA]</scope>
    <source>
        <strain evidence="3">F02</strain>
    </source>
</reference>
<dbReference type="RefSeq" id="WP_114562198.1">
    <property type="nucleotide sequence ID" value="NZ_CP031124.1"/>
</dbReference>
<accession>A0A345D9A9</accession>
<dbReference type="Pfam" id="PF18588">
    <property type="entry name" value="WcbI"/>
    <property type="match status" value="1"/>
</dbReference>
<organism evidence="2 3">
    <name type="scientific">Ephemeroptericola cinctiostellae</name>
    <dbReference type="NCBI Taxonomy" id="2268024"/>
    <lineage>
        <taxon>Bacteria</taxon>
        <taxon>Pseudomonadati</taxon>
        <taxon>Pseudomonadota</taxon>
        <taxon>Betaproteobacteria</taxon>
        <taxon>Burkholderiales</taxon>
        <taxon>Burkholderiaceae</taxon>
        <taxon>Ephemeroptericola</taxon>
    </lineage>
</organism>
<dbReference type="OrthoDB" id="369216at2"/>
<protein>
    <recommendedName>
        <fullName evidence="1">Polysaccharide biosynthesis enzyme WcbI domain-containing protein</fullName>
    </recommendedName>
</protein>
<dbReference type="AlphaFoldDB" id="A0A345D9A9"/>
<proteinExistence type="predicted"/>
<name>A0A345D9A9_9BURK</name>
<dbReference type="InterPro" id="IPR041307">
    <property type="entry name" value="WcbI"/>
</dbReference>
<evidence type="ECO:0000259" key="1">
    <source>
        <dbReference type="Pfam" id="PF18588"/>
    </source>
</evidence>
<evidence type="ECO:0000313" key="2">
    <source>
        <dbReference type="EMBL" id="AXF84947.1"/>
    </source>
</evidence>
<dbReference type="Proteomes" id="UP000252182">
    <property type="component" value="Chromosome"/>
</dbReference>
<sequence length="291" mass="33048">MKVAILANCQARPLATLLTEIQPDIEVSSMGIVHLIKDEQEAEYSEALTAADVIIAQQVATNYPCQFVTTNRLREQYGDKVMSIVNLYYAGYNPEIMYLRLQGGTLGGPLGDYHLKSIVQSWGDGIGIDDCIRNCLSVEYNQAFFTGVPEQSLLELKRREAETSIPIVDFIEQHQSVSKLFHVMNHPVNDLLIEYAKRIVTQLGFPKPEVNLAKRPEYLGPFQLPSNAYSHAHLQLECTEVAYYQGLKFEQPTDGPIKYSGPYRYQLPELVEAYYALYDHHSDRVHAFLKR</sequence>
<dbReference type="KEGG" id="hyf:DTO96_100663"/>
<gene>
    <name evidence="2" type="ORF">DTO96_100663</name>
</gene>
<dbReference type="Gene3D" id="3.40.50.12080">
    <property type="match status" value="2"/>
</dbReference>
<feature type="domain" description="Polysaccharide biosynthesis enzyme WcbI" evidence="1">
    <location>
        <begin position="3"/>
        <end position="207"/>
    </location>
</feature>